<keyword evidence="2" id="KW-1185">Reference proteome</keyword>
<proteinExistence type="predicted"/>
<dbReference type="Proteomes" id="UP000322699">
    <property type="component" value="Unassembled WGS sequence"/>
</dbReference>
<sequence length="121" mass="13013">MINAERARAPQGHWATSSVELLNVLSTALDTHRNFGFPSQIATITFTQVATHVDEVQAGGVPPLFSARADHRGDVPSLFSARAAHARWLSASQPIIADNQGMHRSGACGCFLMVTFSVPTR</sequence>
<evidence type="ECO:0000313" key="1">
    <source>
        <dbReference type="EMBL" id="KAA1257562.1"/>
    </source>
</evidence>
<dbReference type="AlphaFoldDB" id="A0A5B1CBH1"/>
<accession>A0A5B1CBH1</accession>
<protein>
    <submittedName>
        <fullName evidence="1">Uncharacterized protein</fullName>
    </submittedName>
</protein>
<comment type="caution">
    <text evidence="1">The sequence shown here is derived from an EMBL/GenBank/DDBJ whole genome shotgun (WGS) entry which is preliminary data.</text>
</comment>
<evidence type="ECO:0000313" key="2">
    <source>
        <dbReference type="Proteomes" id="UP000322699"/>
    </source>
</evidence>
<dbReference type="EMBL" id="VRLW01000001">
    <property type="protein sequence ID" value="KAA1257562.1"/>
    <property type="molecule type" value="Genomic_DNA"/>
</dbReference>
<name>A0A5B1CBH1_9BACT</name>
<organism evidence="1 2">
    <name type="scientific">Rubripirellula obstinata</name>
    <dbReference type="NCBI Taxonomy" id="406547"/>
    <lineage>
        <taxon>Bacteria</taxon>
        <taxon>Pseudomonadati</taxon>
        <taxon>Planctomycetota</taxon>
        <taxon>Planctomycetia</taxon>
        <taxon>Pirellulales</taxon>
        <taxon>Pirellulaceae</taxon>
        <taxon>Rubripirellula</taxon>
    </lineage>
</organism>
<reference evidence="1 2" key="1">
    <citation type="submission" date="2019-08" db="EMBL/GenBank/DDBJ databases">
        <title>Deep-cultivation of Planctomycetes and their phenomic and genomic characterization uncovers novel biology.</title>
        <authorList>
            <person name="Wiegand S."/>
            <person name="Jogler M."/>
            <person name="Boedeker C."/>
            <person name="Pinto D."/>
            <person name="Vollmers J."/>
            <person name="Rivas-Marin E."/>
            <person name="Kohn T."/>
            <person name="Peeters S.H."/>
            <person name="Heuer A."/>
            <person name="Rast P."/>
            <person name="Oberbeckmann S."/>
            <person name="Bunk B."/>
            <person name="Jeske O."/>
            <person name="Meyerdierks A."/>
            <person name="Storesund J.E."/>
            <person name="Kallscheuer N."/>
            <person name="Luecker S."/>
            <person name="Lage O.M."/>
            <person name="Pohl T."/>
            <person name="Merkel B.J."/>
            <person name="Hornburger P."/>
            <person name="Mueller R.-W."/>
            <person name="Bruemmer F."/>
            <person name="Labrenz M."/>
            <person name="Spormann A.M."/>
            <person name="Op Den Camp H."/>
            <person name="Overmann J."/>
            <person name="Amann R."/>
            <person name="Jetten M.S.M."/>
            <person name="Mascher T."/>
            <person name="Medema M.H."/>
            <person name="Devos D.P."/>
            <person name="Kaster A.-K."/>
            <person name="Ovreas L."/>
            <person name="Rohde M."/>
            <person name="Galperin M.Y."/>
            <person name="Jogler C."/>
        </authorList>
    </citation>
    <scope>NUCLEOTIDE SEQUENCE [LARGE SCALE GENOMIC DNA]</scope>
    <source>
        <strain evidence="1 2">LF1</strain>
    </source>
</reference>
<gene>
    <name evidence="1" type="ORF">LF1_00490</name>
</gene>